<evidence type="ECO:0000256" key="5">
    <source>
        <dbReference type="SAM" id="Phobius"/>
    </source>
</evidence>
<accession>A0ABZ0IZH6</accession>
<dbReference type="Pfam" id="PF13564">
    <property type="entry name" value="DoxX_2"/>
    <property type="match status" value="1"/>
</dbReference>
<evidence type="ECO:0000256" key="4">
    <source>
        <dbReference type="ARBA" id="ARBA00023136"/>
    </source>
</evidence>
<protein>
    <submittedName>
        <fullName evidence="6">DoxX family protein</fullName>
    </submittedName>
</protein>
<evidence type="ECO:0000313" key="7">
    <source>
        <dbReference type="Proteomes" id="UP001302349"/>
    </source>
</evidence>
<keyword evidence="3 5" id="KW-1133">Transmembrane helix</keyword>
<gene>
    <name evidence="6" type="ORF">RT717_10665</name>
</gene>
<dbReference type="RefSeq" id="WP_317491719.1">
    <property type="nucleotide sequence ID" value="NZ_CP136051.1"/>
</dbReference>
<organism evidence="6 7">
    <name type="scientific">Imperialibacter roseus</name>
    <dbReference type="NCBI Taxonomy" id="1324217"/>
    <lineage>
        <taxon>Bacteria</taxon>
        <taxon>Pseudomonadati</taxon>
        <taxon>Bacteroidota</taxon>
        <taxon>Cytophagia</taxon>
        <taxon>Cytophagales</taxon>
        <taxon>Flammeovirgaceae</taxon>
        <taxon>Imperialibacter</taxon>
    </lineage>
</organism>
<keyword evidence="7" id="KW-1185">Reference proteome</keyword>
<keyword evidence="4 5" id="KW-0472">Membrane</keyword>
<evidence type="ECO:0000256" key="1">
    <source>
        <dbReference type="ARBA" id="ARBA00004141"/>
    </source>
</evidence>
<proteinExistence type="predicted"/>
<keyword evidence="2 5" id="KW-0812">Transmembrane</keyword>
<sequence length="126" mass="13814">MKRINLLYWVFTGLFGGFMMFSAIPDIISVPDAVEMVSGQLGYPEYIIPFLGVAKALGVIALFIPGFPRVKDWAYAGLTFDLIGATYSGIAVGGFDPAMLMMVVIFGVEALSYIYYHKRLKLAEAS</sequence>
<comment type="subcellular location">
    <subcellularLocation>
        <location evidence="1">Membrane</location>
        <topology evidence="1">Multi-pass membrane protein</topology>
    </subcellularLocation>
</comment>
<dbReference type="InterPro" id="IPR032808">
    <property type="entry name" value="DoxX"/>
</dbReference>
<evidence type="ECO:0000256" key="3">
    <source>
        <dbReference type="ARBA" id="ARBA00022989"/>
    </source>
</evidence>
<name>A0ABZ0IZH6_9BACT</name>
<feature type="transmembrane region" description="Helical" evidence="5">
    <location>
        <begin position="47"/>
        <end position="66"/>
    </location>
</feature>
<dbReference type="Proteomes" id="UP001302349">
    <property type="component" value="Chromosome"/>
</dbReference>
<reference evidence="6 7" key="1">
    <citation type="journal article" date="2023" name="Microbiol. Resour. Announc.">
        <title>Complete Genome Sequence of Imperialibacter roseus strain P4T.</title>
        <authorList>
            <person name="Tizabi D.R."/>
            <person name="Bachvaroff T."/>
            <person name="Hill R.T."/>
        </authorList>
    </citation>
    <scope>NUCLEOTIDE SEQUENCE [LARGE SCALE GENOMIC DNA]</scope>
    <source>
        <strain evidence="6 7">P4T</strain>
    </source>
</reference>
<dbReference type="InterPro" id="IPR016944">
    <property type="entry name" value="UCP030066"/>
</dbReference>
<dbReference type="PIRSF" id="PIRSF030066">
    <property type="entry name" value="UCP030066"/>
    <property type="match status" value="1"/>
</dbReference>
<feature type="transmembrane region" description="Helical" evidence="5">
    <location>
        <begin position="7"/>
        <end position="27"/>
    </location>
</feature>
<feature type="transmembrane region" description="Helical" evidence="5">
    <location>
        <begin position="73"/>
        <end position="92"/>
    </location>
</feature>
<dbReference type="EMBL" id="CP136051">
    <property type="protein sequence ID" value="WOK09096.1"/>
    <property type="molecule type" value="Genomic_DNA"/>
</dbReference>
<evidence type="ECO:0000256" key="2">
    <source>
        <dbReference type="ARBA" id="ARBA00022692"/>
    </source>
</evidence>
<evidence type="ECO:0000313" key="6">
    <source>
        <dbReference type="EMBL" id="WOK09096.1"/>
    </source>
</evidence>
<feature type="transmembrane region" description="Helical" evidence="5">
    <location>
        <begin position="98"/>
        <end position="116"/>
    </location>
</feature>